<dbReference type="EMBL" id="JAYRBN010000116">
    <property type="protein sequence ID" value="KAL2721675.1"/>
    <property type="molecule type" value="Genomic_DNA"/>
</dbReference>
<dbReference type="AlphaFoldDB" id="A0ABD2AP78"/>
<comment type="caution">
    <text evidence="1">The sequence shown here is derived from an EMBL/GenBank/DDBJ whole genome shotgun (WGS) entry which is preliminary data.</text>
</comment>
<name>A0ABD2AP78_VESMC</name>
<evidence type="ECO:0000313" key="1">
    <source>
        <dbReference type="EMBL" id="KAL2721675.1"/>
    </source>
</evidence>
<protein>
    <submittedName>
        <fullName evidence="1">Uncharacterized protein</fullName>
    </submittedName>
</protein>
<organism evidence="1 2">
    <name type="scientific">Vespula maculifrons</name>
    <name type="common">Eastern yellow jacket</name>
    <name type="synonym">Wasp</name>
    <dbReference type="NCBI Taxonomy" id="7453"/>
    <lineage>
        <taxon>Eukaryota</taxon>
        <taxon>Metazoa</taxon>
        <taxon>Ecdysozoa</taxon>
        <taxon>Arthropoda</taxon>
        <taxon>Hexapoda</taxon>
        <taxon>Insecta</taxon>
        <taxon>Pterygota</taxon>
        <taxon>Neoptera</taxon>
        <taxon>Endopterygota</taxon>
        <taxon>Hymenoptera</taxon>
        <taxon>Apocrita</taxon>
        <taxon>Aculeata</taxon>
        <taxon>Vespoidea</taxon>
        <taxon>Vespidae</taxon>
        <taxon>Vespinae</taxon>
        <taxon>Vespula</taxon>
    </lineage>
</organism>
<accession>A0ABD2AP78</accession>
<evidence type="ECO:0000313" key="2">
    <source>
        <dbReference type="Proteomes" id="UP001607303"/>
    </source>
</evidence>
<proteinExistence type="predicted"/>
<sequence>MCLKYFMFIPLKKSACTAFSLVVRYTINYKQHFKYHKLHCYNILLPLQVLYMILHLLETFHLPQESAS</sequence>
<gene>
    <name evidence="1" type="ORF">V1477_020495</name>
</gene>
<keyword evidence="2" id="KW-1185">Reference proteome</keyword>
<reference evidence="1 2" key="1">
    <citation type="journal article" date="2024" name="Ann. Entomol. Soc. Am.">
        <title>Genomic analyses of the southern and eastern yellowjacket wasps (Hymenoptera: Vespidae) reveal evolutionary signatures of social life.</title>
        <authorList>
            <person name="Catto M.A."/>
            <person name="Caine P.B."/>
            <person name="Orr S.E."/>
            <person name="Hunt B.G."/>
            <person name="Goodisman M.A.D."/>
        </authorList>
    </citation>
    <scope>NUCLEOTIDE SEQUENCE [LARGE SCALE GENOMIC DNA]</scope>
    <source>
        <strain evidence="1">232</strain>
        <tissue evidence="1">Head and thorax</tissue>
    </source>
</reference>
<dbReference type="Proteomes" id="UP001607303">
    <property type="component" value="Unassembled WGS sequence"/>
</dbReference>